<evidence type="ECO:0000313" key="3">
    <source>
        <dbReference type="Proteomes" id="UP000063699"/>
    </source>
</evidence>
<dbReference type="EMBL" id="CP012752">
    <property type="protein sequence ID" value="ALG09989.1"/>
    <property type="molecule type" value="Genomic_DNA"/>
</dbReference>
<protein>
    <submittedName>
        <fullName evidence="2">Uncharacterized protein</fullName>
    </submittedName>
</protein>
<organism evidence="2 3">
    <name type="scientific">Kibdelosporangium phytohabitans</name>
    <dbReference type="NCBI Taxonomy" id="860235"/>
    <lineage>
        <taxon>Bacteria</taxon>
        <taxon>Bacillati</taxon>
        <taxon>Actinomycetota</taxon>
        <taxon>Actinomycetes</taxon>
        <taxon>Pseudonocardiales</taxon>
        <taxon>Pseudonocardiaceae</taxon>
        <taxon>Kibdelosporangium</taxon>
    </lineage>
</organism>
<dbReference type="Proteomes" id="UP000063699">
    <property type="component" value="Chromosome"/>
</dbReference>
<dbReference type="AlphaFoldDB" id="A0A0N9HX50"/>
<keyword evidence="3" id="KW-1185">Reference proteome</keyword>
<proteinExistence type="predicted"/>
<sequence length="171" mass="17733">MGAAVAPDSAETSATQSVVAAVPARRHDQTSRRTTVWSTGAMVAKSATTGPRAAGRYRTRKKPQPPVFATTARLPSVPNSVRAPVSRTVSAPSATGIGAVPPDRSTTTRSPTRSTSISGWPAEPSHADISSPTSGSPVPARARHSCPAPATPYACVRRNDTTPARNRSSPR</sequence>
<feature type="compositionally biased region" description="Polar residues" evidence="1">
    <location>
        <begin position="161"/>
        <end position="171"/>
    </location>
</feature>
<feature type="compositionally biased region" description="Low complexity" evidence="1">
    <location>
        <begin position="101"/>
        <end position="118"/>
    </location>
</feature>
<evidence type="ECO:0000313" key="2">
    <source>
        <dbReference type="EMBL" id="ALG09989.1"/>
    </source>
</evidence>
<dbReference type="STRING" id="860235.AOZ06_26565"/>
<accession>A0A0N9HX50</accession>
<gene>
    <name evidence="2" type="ORF">AOZ06_26565</name>
</gene>
<feature type="region of interest" description="Disordered" evidence="1">
    <location>
        <begin position="1"/>
        <end position="171"/>
    </location>
</feature>
<reference evidence="2 3" key="1">
    <citation type="submission" date="2015-07" db="EMBL/GenBank/DDBJ databases">
        <title>Genome sequencing of Kibdelosporangium phytohabitans.</title>
        <authorList>
            <person name="Qin S."/>
            <person name="Xing K."/>
        </authorList>
    </citation>
    <scope>NUCLEOTIDE SEQUENCE [LARGE SCALE GENOMIC DNA]</scope>
    <source>
        <strain evidence="2 3">KLBMP1111</strain>
    </source>
</reference>
<name>A0A0N9HX50_9PSEU</name>
<dbReference type="KEGG" id="kphy:AOZ06_26565"/>
<evidence type="ECO:0000256" key="1">
    <source>
        <dbReference type="SAM" id="MobiDB-lite"/>
    </source>
</evidence>